<dbReference type="EMBL" id="VUNH01000002">
    <property type="protein sequence ID" value="MST54941.1"/>
    <property type="molecule type" value="Genomic_DNA"/>
</dbReference>
<dbReference type="AlphaFoldDB" id="A0A6L5Y9S3"/>
<dbReference type="SUPFAM" id="SSF53187">
    <property type="entry name" value="Zn-dependent exopeptidases"/>
    <property type="match status" value="1"/>
</dbReference>
<proteinExistence type="predicted"/>
<keyword evidence="5" id="KW-1185">Reference proteome</keyword>
<feature type="domain" description="Peptidase M20 dimerisation" evidence="3">
    <location>
        <begin position="177"/>
        <end position="271"/>
    </location>
</feature>
<evidence type="ECO:0000256" key="2">
    <source>
        <dbReference type="ARBA" id="ARBA00022833"/>
    </source>
</evidence>
<gene>
    <name evidence="4" type="ORF">FYJ74_02590</name>
</gene>
<dbReference type="PANTHER" id="PTHR42994:SF2">
    <property type="entry name" value="PEPTIDASE"/>
    <property type="match status" value="1"/>
</dbReference>
<dbReference type="Gene3D" id="3.30.70.360">
    <property type="match status" value="1"/>
</dbReference>
<dbReference type="InterPro" id="IPR010162">
    <property type="entry name" value="PepT-like"/>
</dbReference>
<keyword evidence="4" id="KW-0378">Hydrolase</keyword>
<protein>
    <submittedName>
        <fullName evidence="4">M20/M25/M40 family metallo-hydrolase</fullName>
    </submittedName>
</protein>
<keyword evidence="2" id="KW-0862">Zinc</keyword>
<evidence type="ECO:0000256" key="1">
    <source>
        <dbReference type="ARBA" id="ARBA00001947"/>
    </source>
</evidence>
<sequence length="368" mass="38753">MINSERLVKNFCAYARIDSESFGEGPMQERLVKDLAALGCEVRVDGAGAKIGSSGNNIYAFYKGTLPGEPLIYSCHMDTVRPGKGVAPVVEDGVISSGGDTILAADDKSGIAGIVEALTVVREKELPCHDFEIVVTIGEEQGLLGAKHFDFSRVKGKEAVVLDGAGDVGTIVPNAPGQIKLHAVVTGRSAHAGLAPEKGISAIQAAARGVAAMNLLRVDEETTCNIGTFKSEGATNIVPARAEIIAEVRSRNLDKLNAQAAHMRDCLRKACDELGATLDCELKTTYVSFACPDDHPLMKRLRAACEAIGCPVRRVDGGGGSDANVMALSGITPVVLGTGMTDVHTVNETITVKNLEDTARLVLRLMTD</sequence>
<dbReference type="InterPro" id="IPR036264">
    <property type="entry name" value="Bact_exopeptidase_dim_dom"/>
</dbReference>
<dbReference type="InterPro" id="IPR002933">
    <property type="entry name" value="Peptidase_M20"/>
</dbReference>
<evidence type="ECO:0000313" key="5">
    <source>
        <dbReference type="Proteomes" id="UP000473699"/>
    </source>
</evidence>
<dbReference type="GO" id="GO:0016787">
    <property type="term" value="F:hydrolase activity"/>
    <property type="evidence" value="ECO:0007669"/>
    <property type="project" value="UniProtKB-KW"/>
</dbReference>
<dbReference type="Proteomes" id="UP000473699">
    <property type="component" value="Unassembled WGS sequence"/>
</dbReference>
<organism evidence="4 5">
    <name type="scientific">Pyramidobacter porci</name>
    <dbReference type="NCBI Taxonomy" id="2605789"/>
    <lineage>
        <taxon>Bacteria</taxon>
        <taxon>Thermotogati</taxon>
        <taxon>Synergistota</taxon>
        <taxon>Synergistia</taxon>
        <taxon>Synergistales</taxon>
        <taxon>Dethiosulfovibrionaceae</taxon>
        <taxon>Pyramidobacter</taxon>
    </lineage>
</organism>
<dbReference type="PANTHER" id="PTHR42994">
    <property type="entry name" value="PEPTIDASE T"/>
    <property type="match status" value="1"/>
</dbReference>
<evidence type="ECO:0000259" key="3">
    <source>
        <dbReference type="Pfam" id="PF07687"/>
    </source>
</evidence>
<dbReference type="Pfam" id="PF07687">
    <property type="entry name" value="M20_dimer"/>
    <property type="match status" value="1"/>
</dbReference>
<reference evidence="4 5" key="1">
    <citation type="submission" date="2019-08" db="EMBL/GenBank/DDBJ databases">
        <title>In-depth cultivation of the pig gut microbiome towards novel bacterial diversity and tailored functional studies.</title>
        <authorList>
            <person name="Wylensek D."/>
            <person name="Hitch T.C.A."/>
            <person name="Clavel T."/>
        </authorList>
    </citation>
    <scope>NUCLEOTIDE SEQUENCE [LARGE SCALE GENOMIC DNA]</scope>
    <source>
        <strain evidence="4 5">SM-530-WT-4B</strain>
    </source>
</reference>
<comment type="cofactor">
    <cofactor evidence="1">
        <name>Zn(2+)</name>
        <dbReference type="ChEBI" id="CHEBI:29105"/>
    </cofactor>
</comment>
<dbReference type="InterPro" id="IPR011650">
    <property type="entry name" value="Peptidase_M20_dimer"/>
</dbReference>
<accession>A0A6L5Y9S3</accession>
<dbReference type="Gene3D" id="3.40.630.10">
    <property type="entry name" value="Zn peptidases"/>
    <property type="match status" value="1"/>
</dbReference>
<dbReference type="NCBIfam" id="TIGR01883">
    <property type="entry name" value="PepT-like"/>
    <property type="match status" value="1"/>
</dbReference>
<dbReference type="Pfam" id="PF01546">
    <property type="entry name" value="Peptidase_M20"/>
    <property type="match status" value="1"/>
</dbReference>
<evidence type="ECO:0000313" key="4">
    <source>
        <dbReference type="EMBL" id="MST54941.1"/>
    </source>
</evidence>
<dbReference type="SUPFAM" id="SSF55031">
    <property type="entry name" value="Bacterial exopeptidase dimerisation domain"/>
    <property type="match status" value="1"/>
</dbReference>
<name>A0A6L5Y9S3_9BACT</name>
<comment type="caution">
    <text evidence="4">The sequence shown here is derived from an EMBL/GenBank/DDBJ whole genome shotgun (WGS) entry which is preliminary data.</text>
</comment>
<dbReference type="RefSeq" id="WP_154528049.1">
    <property type="nucleotide sequence ID" value="NZ_VUNH01000002.1"/>
</dbReference>